<feature type="transmembrane region" description="Helical" evidence="7">
    <location>
        <begin position="606"/>
        <end position="624"/>
    </location>
</feature>
<feature type="transmembrane region" description="Helical" evidence="7">
    <location>
        <begin position="254"/>
        <end position="284"/>
    </location>
</feature>
<name>A0ABT4YRS7_9VIBR</name>
<dbReference type="EMBL" id="JAQLOI010000001">
    <property type="protein sequence ID" value="MDB1124112.1"/>
    <property type="molecule type" value="Genomic_DNA"/>
</dbReference>
<dbReference type="EC" id="2.7.13.3" evidence="2"/>
<dbReference type="InterPro" id="IPR036890">
    <property type="entry name" value="HATPase_C_sf"/>
</dbReference>
<dbReference type="GO" id="GO:0005524">
    <property type="term" value="F:ATP binding"/>
    <property type="evidence" value="ECO:0007669"/>
    <property type="project" value="UniProtKB-KW"/>
</dbReference>
<keyword evidence="7" id="KW-0812">Transmembrane</keyword>
<keyword evidence="5" id="KW-0418">Kinase</keyword>
<evidence type="ECO:0000256" key="6">
    <source>
        <dbReference type="ARBA" id="ARBA00023012"/>
    </source>
</evidence>
<evidence type="ECO:0000256" key="4">
    <source>
        <dbReference type="ARBA" id="ARBA00022679"/>
    </source>
</evidence>
<feature type="transmembrane region" description="Helical" evidence="7">
    <location>
        <begin position="453"/>
        <end position="472"/>
    </location>
</feature>
<feature type="transmembrane region" description="Helical" evidence="7">
    <location>
        <begin position="214"/>
        <end position="233"/>
    </location>
</feature>
<keyword evidence="7" id="KW-0472">Membrane</keyword>
<evidence type="ECO:0000256" key="7">
    <source>
        <dbReference type="SAM" id="Phobius"/>
    </source>
</evidence>
<dbReference type="Gene3D" id="1.10.287.130">
    <property type="match status" value="1"/>
</dbReference>
<evidence type="ECO:0000259" key="8">
    <source>
        <dbReference type="PROSITE" id="PS50109"/>
    </source>
</evidence>
<keyword evidence="6" id="KW-0902">Two-component regulatory system</keyword>
<dbReference type="RefSeq" id="WP_272136095.1">
    <property type="nucleotide sequence ID" value="NZ_JAQLOI010000001.1"/>
</dbReference>
<evidence type="ECO:0000313" key="9">
    <source>
        <dbReference type="EMBL" id="MDB1124112.1"/>
    </source>
</evidence>
<dbReference type="SMART" id="SM00387">
    <property type="entry name" value="HATPase_c"/>
    <property type="match status" value="1"/>
</dbReference>
<dbReference type="PROSITE" id="PS50109">
    <property type="entry name" value="HIS_KIN"/>
    <property type="match status" value="1"/>
</dbReference>
<dbReference type="InterPro" id="IPR004358">
    <property type="entry name" value="Sig_transdc_His_kin-like_C"/>
</dbReference>
<sequence>MQKVPVNRRKYNKLVANEMLEDFALRFTAKRARKWSATWIANTALGIVSFLVLEALGGSITLSYGSVNALWAIAAVSVVVILSGLPICYYAAKYGVDIDLLSRGSGFGYIGSTIVSLIYASFTFIFFALEAAIMSMALELLLGVPLYLGYIISAVVVIPLVILGITNISRFQMYSQPLWLILQLLPLFYVFSHPDAKFDEWLAYSGITNNGSEFNWLLFGSASAVLLSVVAQIGEQVDILRFLPEQEKCGKVKWWLAMFFGGPGWMFFGAAKLALGSFLAWLAINAGIDASVAADPAHMYQLVFSYVTDNPQLVLLITGFFVIISQLKINVANAYAGSLAWSNFFSRLTHNHPGRVVWMVFNVTIALLLMELGVYQLLEKTLQIYSVLVLAWIGSIVADLVVNKPLGLSPKGIEFKRSKLYDINPVGFGSMVIASSIGLAAHLDAFNDTIKAFASYIAFALPFITVPLIAIATKGKYYLVQSPSSNTPQITGIVKCTVCEISFEHEDMSICPAYGGHICSLCCSLDVRCQDMCRPNATVSQQIKSSLKPILPATWVSKLSGSTSQFLVVMLMVSAFMAVIFMIAFSQIPSLSDEYMDSLSIGLLKAFIMLLIPVGVISGLLVLARNSSKTAFTELQSHASLLTQEMSAHQKTTEELEIAKKAAETANKAKSRYLAGLSHELRTPLNVLLGYAQLLADDRDLTPVKREYAQTLKRNGEHLADLLEGLLEISKIEAGRLELQRDEFNLNSMLNQLVDIFRMQASQKGLEFEYIPCPNIPLYIATDKQRLRQILINLLNNAVKYTLKGKVTFRINFRNQVAHFIVDDTGIGLSKNDIKQIFRPFERIQTDHTHNINGTGLGLTISNALAELMGVRSLVSVS</sequence>
<dbReference type="PANTHER" id="PTHR43711">
    <property type="entry name" value="TWO-COMPONENT HISTIDINE KINASE"/>
    <property type="match status" value="1"/>
</dbReference>
<keyword evidence="3" id="KW-0597">Phosphoprotein</keyword>
<dbReference type="SUPFAM" id="SSF55874">
    <property type="entry name" value="ATPase domain of HSP90 chaperone/DNA topoisomerase II/histidine kinase"/>
    <property type="match status" value="1"/>
</dbReference>
<dbReference type="InterPro" id="IPR050736">
    <property type="entry name" value="Sensor_HK_Regulatory"/>
</dbReference>
<accession>A0ABT4YRS7</accession>
<gene>
    <name evidence="9" type="ORF">PGX00_10810</name>
</gene>
<dbReference type="PANTHER" id="PTHR43711:SF31">
    <property type="entry name" value="HISTIDINE KINASE"/>
    <property type="match status" value="1"/>
</dbReference>
<feature type="transmembrane region" description="Helical" evidence="7">
    <location>
        <begin position="39"/>
        <end position="64"/>
    </location>
</feature>
<feature type="transmembrane region" description="Helical" evidence="7">
    <location>
        <begin position="113"/>
        <end position="138"/>
    </location>
</feature>
<dbReference type="PRINTS" id="PR00344">
    <property type="entry name" value="BCTRLSENSOR"/>
</dbReference>
<feature type="transmembrane region" description="Helical" evidence="7">
    <location>
        <begin position="144"/>
        <end position="165"/>
    </location>
</feature>
<dbReference type="InterPro" id="IPR005467">
    <property type="entry name" value="His_kinase_dom"/>
</dbReference>
<evidence type="ECO:0000313" key="10">
    <source>
        <dbReference type="Proteomes" id="UP001210678"/>
    </source>
</evidence>
<keyword evidence="7" id="KW-1133">Transmembrane helix</keyword>
<evidence type="ECO:0000256" key="2">
    <source>
        <dbReference type="ARBA" id="ARBA00012438"/>
    </source>
</evidence>
<dbReference type="Pfam" id="PF02518">
    <property type="entry name" value="HATPase_c"/>
    <property type="match status" value="1"/>
</dbReference>
<dbReference type="Pfam" id="PF00512">
    <property type="entry name" value="HisKA"/>
    <property type="match status" value="1"/>
</dbReference>
<evidence type="ECO:0000256" key="5">
    <source>
        <dbReference type="ARBA" id="ARBA00022777"/>
    </source>
</evidence>
<feature type="domain" description="Histidine kinase" evidence="8">
    <location>
        <begin position="676"/>
        <end position="878"/>
    </location>
</feature>
<dbReference type="InterPro" id="IPR003661">
    <property type="entry name" value="HisK_dim/P_dom"/>
</dbReference>
<protein>
    <recommendedName>
        <fullName evidence="2">histidine kinase</fullName>
        <ecNumber evidence="2">2.7.13.3</ecNumber>
    </recommendedName>
</protein>
<reference evidence="9 10" key="1">
    <citation type="submission" date="2023-01" db="EMBL/GenBank/DDBJ databases">
        <title>Vibrio sp. KJ40-1 sp.nov, isolated from marine algae.</title>
        <authorList>
            <person name="Butt M."/>
            <person name="Kim J.M.J."/>
            <person name="Jeon C.O.C."/>
        </authorList>
    </citation>
    <scope>NUCLEOTIDE SEQUENCE [LARGE SCALE GENOMIC DNA]</scope>
    <source>
        <strain evidence="9 10">KJ40-1</strain>
    </source>
</reference>
<keyword evidence="4" id="KW-0808">Transferase</keyword>
<comment type="caution">
    <text evidence="9">The sequence shown here is derived from an EMBL/GenBank/DDBJ whole genome shotgun (WGS) entry which is preliminary data.</text>
</comment>
<feature type="transmembrane region" description="Helical" evidence="7">
    <location>
        <begin position="177"/>
        <end position="194"/>
    </location>
</feature>
<evidence type="ECO:0000256" key="1">
    <source>
        <dbReference type="ARBA" id="ARBA00000085"/>
    </source>
</evidence>
<dbReference type="SMART" id="SM00388">
    <property type="entry name" value="HisKA"/>
    <property type="match status" value="1"/>
</dbReference>
<dbReference type="Proteomes" id="UP001210678">
    <property type="component" value="Unassembled WGS sequence"/>
</dbReference>
<proteinExistence type="predicted"/>
<dbReference type="SUPFAM" id="SSF47384">
    <property type="entry name" value="Homodimeric domain of signal transducing histidine kinase"/>
    <property type="match status" value="1"/>
</dbReference>
<dbReference type="CDD" id="cd00082">
    <property type="entry name" value="HisKA"/>
    <property type="match status" value="1"/>
</dbReference>
<feature type="transmembrane region" description="Helical" evidence="7">
    <location>
        <begin position="423"/>
        <end position="441"/>
    </location>
</feature>
<feature type="transmembrane region" description="Helical" evidence="7">
    <location>
        <begin position="70"/>
        <end position="92"/>
    </location>
</feature>
<dbReference type="Gene3D" id="3.30.565.10">
    <property type="entry name" value="Histidine kinase-like ATPase, C-terminal domain"/>
    <property type="match status" value="1"/>
</dbReference>
<dbReference type="InterPro" id="IPR036097">
    <property type="entry name" value="HisK_dim/P_sf"/>
</dbReference>
<keyword evidence="9" id="KW-0067">ATP-binding</keyword>
<comment type="catalytic activity">
    <reaction evidence="1">
        <text>ATP + protein L-histidine = ADP + protein N-phospho-L-histidine.</text>
        <dbReference type="EC" id="2.7.13.3"/>
    </reaction>
</comment>
<keyword evidence="10" id="KW-1185">Reference proteome</keyword>
<feature type="transmembrane region" description="Helical" evidence="7">
    <location>
        <begin position="313"/>
        <end position="335"/>
    </location>
</feature>
<feature type="transmembrane region" description="Helical" evidence="7">
    <location>
        <begin position="356"/>
        <end position="378"/>
    </location>
</feature>
<evidence type="ECO:0000256" key="3">
    <source>
        <dbReference type="ARBA" id="ARBA00022553"/>
    </source>
</evidence>
<organism evidence="9 10">
    <name type="scientific">Vibrio algarum</name>
    <dbReference type="NCBI Taxonomy" id="3020714"/>
    <lineage>
        <taxon>Bacteria</taxon>
        <taxon>Pseudomonadati</taxon>
        <taxon>Pseudomonadota</taxon>
        <taxon>Gammaproteobacteria</taxon>
        <taxon>Vibrionales</taxon>
        <taxon>Vibrionaceae</taxon>
        <taxon>Vibrio</taxon>
    </lineage>
</organism>
<feature type="transmembrane region" description="Helical" evidence="7">
    <location>
        <begin position="384"/>
        <end position="402"/>
    </location>
</feature>
<dbReference type="Gene3D" id="1.10.4160.10">
    <property type="entry name" value="Hydantoin permease"/>
    <property type="match status" value="1"/>
</dbReference>
<dbReference type="InterPro" id="IPR003594">
    <property type="entry name" value="HATPase_dom"/>
</dbReference>
<feature type="transmembrane region" description="Helical" evidence="7">
    <location>
        <begin position="566"/>
        <end position="586"/>
    </location>
</feature>
<keyword evidence="9" id="KW-0547">Nucleotide-binding</keyword>